<feature type="domain" description="Phospholipid/glycerol acyltransferase" evidence="5">
    <location>
        <begin position="44"/>
        <end position="153"/>
    </location>
</feature>
<evidence type="ECO:0000256" key="4">
    <source>
        <dbReference type="SAM" id="Phobius"/>
    </source>
</evidence>
<keyword evidence="3 6" id="KW-0012">Acyltransferase</keyword>
<dbReference type="CDD" id="cd07988">
    <property type="entry name" value="LPLAT_ABO13168-like"/>
    <property type="match status" value="1"/>
</dbReference>
<dbReference type="GO" id="GO:0003841">
    <property type="term" value="F:1-acylglycerol-3-phosphate O-acyltransferase activity"/>
    <property type="evidence" value="ECO:0007669"/>
    <property type="project" value="TreeGrafter"/>
</dbReference>
<keyword evidence="4" id="KW-1133">Transmembrane helix</keyword>
<proteinExistence type="predicted"/>
<dbReference type="InterPro" id="IPR002123">
    <property type="entry name" value="Plipid/glycerol_acylTrfase"/>
</dbReference>
<dbReference type="AlphaFoldDB" id="A0A1V1NZ74"/>
<comment type="caution">
    <text evidence="6">The sequence shown here is derived from an EMBL/GenBank/DDBJ whole genome shotgun (WGS) entry which is preliminary data.</text>
</comment>
<dbReference type="PANTHER" id="PTHR10434:SF9">
    <property type="entry name" value="PHOSPHOLIPID_GLYCEROL ACYLTRANSFERASE DOMAIN-CONTAINING PROTEIN"/>
    <property type="match status" value="1"/>
</dbReference>
<accession>A0A1V1NZ74</accession>
<evidence type="ECO:0000259" key="5">
    <source>
        <dbReference type="SMART" id="SM00563"/>
    </source>
</evidence>
<dbReference type="PANTHER" id="PTHR10434">
    <property type="entry name" value="1-ACYL-SN-GLYCEROL-3-PHOSPHATE ACYLTRANSFERASE"/>
    <property type="match status" value="1"/>
</dbReference>
<keyword evidence="2 6" id="KW-0808">Transferase</keyword>
<keyword evidence="4" id="KW-0472">Membrane</keyword>
<dbReference type="Proteomes" id="UP000189670">
    <property type="component" value="Unassembled WGS sequence"/>
</dbReference>
<dbReference type="SMART" id="SM00563">
    <property type="entry name" value="PlsC"/>
    <property type="match status" value="1"/>
</dbReference>
<evidence type="ECO:0000256" key="2">
    <source>
        <dbReference type="ARBA" id="ARBA00022679"/>
    </source>
</evidence>
<dbReference type="GO" id="GO:0006654">
    <property type="term" value="P:phosphatidic acid biosynthetic process"/>
    <property type="evidence" value="ECO:0007669"/>
    <property type="project" value="TreeGrafter"/>
</dbReference>
<reference evidence="7" key="1">
    <citation type="submission" date="2012-11" db="EMBL/GenBank/DDBJ databases">
        <authorList>
            <person name="Lucero-Rivera Y.E."/>
            <person name="Tovar-Ramirez D."/>
        </authorList>
    </citation>
    <scope>NUCLEOTIDE SEQUENCE [LARGE SCALE GENOMIC DNA]</scope>
    <source>
        <strain evidence="7">Araruama</strain>
    </source>
</reference>
<dbReference type="Pfam" id="PF01553">
    <property type="entry name" value="Acyltransferase"/>
    <property type="match status" value="1"/>
</dbReference>
<gene>
    <name evidence="6" type="ORF">OMM_04909</name>
</gene>
<keyword evidence="4" id="KW-0812">Transmembrane</keyword>
<sequence length="204" mass="23264">MYLPKKTIFDSSIATFFLHYLSRFLLFILGWRIEGKAPEINKYVLIAAPHTSNWDYFYTLLLAFALKIPIYAMGKKELCQGYLGKVLMWLGLVPIDRTKSNNTVDSAIQAFQDREKMVMVIPPSGTRARVKRWKSGFYHIAFGAGVPISLGYLDYSTKTGGTGKLFTPTGNYEADMIEIKQNYKNYQGKYPDMTLNYLPVEVPV</sequence>
<evidence type="ECO:0000313" key="6">
    <source>
        <dbReference type="EMBL" id="ETR67861.1"/>
    </source>
</evidence>
<dbReference type="EMBL" id="ATBP01001182">
    <property type="protein sequence ID" value="ETR67861.1"/>
    <property type="molecule type" value="Genomic_DNA"/>
</dbReference>
<evidence type="ECO:0000313" key="7">
    <source>
        <dbReference type="Proteomes" id="UP000189670"/>
    </source>
</evidence>
<name>A0A1V1NZ74_9BACT</name>
<organism evidence="6 7">
    <name type="scientific">Candidatus Magnetoglobus multicellularis str. Araruama</name>
    <dbReference type="NCBI Taxonomy" id="890399"/>
    <lineage>
        <taxon>Bacteria</taxon>
        <taxon>Pseudomonadati</taxon>
        <taxon>Thermodesulfobacteriota</taxon>
        <taxon>Desulfobacteria</taxon>
        <taxon>Desulfobacterales</taxon>
        <taxon>Desulfobacteraceae</taxon>
        <taxon>Candidatus Magnetoglobus</taxon>
    </lineage>
</organism>
<evidence type="ECO:0000256" key="3">
    <source>
        <dbReference type="ARBA" id="ARBA00023315"/>
    </source>
</evidence>
<evidence type="ECO:0000256" key="1">
    <source>
        <dbReference type="ARBA" id="ARBA00005189"/>
    </source>
</evidence>
<comment type="pathway">
    <text evidence="1">Lipid metabolism.</text>
</comment>
<feature type="transmembrane region" description="Helical" evidence="4">
    <location>
        <begin position="12"/>
        <end position="33"/>
    </location>
</feature>
<protein>
    <submittedName>
        <fullName evidence="6">Acyltransferase family protein</fullName>
    </submittedName>
</protein>
<dbReference type="SUPFAM" id="SSF69593">
    <property type="entry name" value="Glycerol-3-phosphate (1)-acyltransferase"/>
    <property type="match status" value="1"/>
</dbReference>